<accession>A0A9N9SA28</accession>
<reference evidence="2" key="2">
    <citation type="submission" date="2022-10" db="EMBL/GenBank/DDBJ databases">
        <authorList>
            <consortium name="ENA_rothamsted_submissions"/>
            <consortium name="culmorum"/>
            <person name="King R."/>
        </authorList>
    </citation>
    <scope>NUCLEOTIDE SEQUENCE</scope>
</reference>
<reference evidence="2" key="1">
    <citation type="submission" date="2022-01" db="EMBL/GenBank/DDBJ databases">
        <authorList>
            <person name="King R."/>
        </authorList>
    </citation>
    <scope>NUCLEOTIDE SEQUENCE</scope>
</reference>
<sequence length="386" mass="42801">MPDSPRTTDSITGECTIPKELYNFFTTLVCGVDRRPRQNVDKLRRVKSLCRETIYAVGNGVLRTSKHITLGMAMKSSTSSRKVIDISNRYGNFCSYNIMEELETEATFAASNSSTICPKGIAQSTDLCIGVAFDNFDGFVETSSGKDTLHDTVGIIFQNVSDTCNDDTQESANDNAEGSTDKSSTKRRRSFEAFHPELIPYSRRLKMFATLLPIDNPMRQSLPDNLSTISKKGLLCMLSHAIEVPNAPLWVGFNSKMIPDDGPKQKVTYLTPINISPTENSVVIGTMIQAQNAASECKQRYIQIIYDLAIAKVALEIQSTEHPRFENVFIHLGSFHIMMAYFYFKAVGKVIDDCGLSYMMIESKLLANNSVNGFISTGNLASQSFS</sequence>
<dbReference type="PANTHER" id="PTHR46704">
    <property type="entry name" value="CXC DOMAIN-CONTAINING PROTEIN-RELATED"/>
    <property type="match status" value="1"/>
</dbReference>
<name>A0A9N9SA28_PHACE</name>
<evidence type="ECO:0000256" key="1">
    <source>
        <dbReference type="SAM" id="MobiDB-lite"/>
    </source>
</evidence>
<feature type="region of interest" description="Disordered" evidence="1">
    <location>
        <begin position="166"/>
        <end position="189"/>
    </location>
</feature>
<dbReference type="Proteomes" id="UP001153737">
    <property type="component" value="Chromosome 11"/>
</dbReference>
<organism evidence="2 3">
    <name type="scientific">Phaedon cochleariae</name>
    <name type="common">Mustard beetle</name>
    <dbReference type="NCBI Taxonomy" id="80249"/>
    <lineage>
        <taxon>Eukaryota</taxon>
        <taxon>Metazoa</taxon>
        <taxon>Ecdysozoa</taxon>
        <taxon>Arthropoda</taxon>
        <taxon>Hexapoda</taxon>
        <taxon>Insecta</taxon>
        <taxon>Pterygota</taxon>
        <taxon>Neoptera</taxon>
        <taxon>Endopterygota</taxon>
        <taxon>Coleoptera</taxon>
        <taxon>Polyphaga</taxon>
        <taxon>Cucujiformia</taxon>
        <taxon>Chrysomeloidea</taxon>
        <taxon>Chrysomelidae</taxon>
        <taxon>Chrysomelinae</taxon>
        <taxon>Chrysomelini</taxon>
        <taxon>Phaedon</taxon>
    </lineage>
</organism>
<gene>
    <name evidence="2" type="ORF">PHAECO_LOCUS2172</name>
</gene>
<protein>
    <submittedName>
        <fullName evidence="2">Uncharacterized protein</fullName>
    </submittedName>
</protein>
<proteinExistence type="predicted"/>
<dbReference type="EMBL" id="OU896717">
    <property type="protein sequence ID" value="CAG9814716.1"/>
    <property type="molecule type" value="Genomic_DNA"/>
</dbReference>
<dbReference type="OrthoDB" id="6765420at2759"/>
<keyword evidence="3" id="KW-1185">Reference proteome</keyword>
<evidence type="ECO:0000313" key="2">
    <source>
        <dbReference type="EMBL" id="CAG9814716.1"/>
    </source>
</evidence>
<dbReference type="AlphaFoldDB" id="A0A9N9SA28"/>
<feature type="compositionally biased region" description="Basic and acidic residues" evidence="1">
    <location>
        <begin position="179"/>
        <end position="189"/>
    </location>
</feature>
<dbReference type="PANTHER" id="PTHR46704:SF9">
    <property type="entry name" value="BHLH DOMAIN-CONTAINING PROTEIN"/>
    <property type="match status" value="1"/>
</dbReference>
<evidence type="ECO:0000313" key="3">
    <source>
        <dbReference type="Proteomes" id="UP001153737"/>
    </source>
</evidence>